<evidence type="ECO:0000256" key="2">
    <source>
        <dbReference type="SAM" id="Phobius"/>
    </source>
</evidence>
<name>A0A915KF87_ROMCU</name>
<dbReference type="Proteomes" id="UP000887565">
    <property type="component" value="Unplaced"/>
</dbReference>
<evidence type="ECO:0000256" key="1">
    <source>
        <dbReference type="SAM" id="MobiDB-lite"/>
    </source>
</evidence>
<organism evidence="3 4">
    <name type="scientific">Romanomermis culicivorax</name>
    <name type="common">Nematode worm</name>
    <dbReference type="NCBI Taxonomy" id="13658"/>
    <lineage>
        <taxon>Eukaryota</taxon>
        <taxon>Metazoa</taxon>
        <taxon>Ecdysozoa</taxon>
        <taxon>Nematoda</taxon>
        <taxon>Enoplea</taxon>
        <taxon>Dorylaimia</taxon>
        <taxon>Mermithida</taxon>
        <taxon>Mermithoidea</taxon>
        <taxon>Mermithidae</taxon>
        <taxon>Romanomermis</taxon>
    </lineage>
</organism>
<keyword evidence="2" id="KW-0472">Membrane</keyword>
<evidence type="ECO:0000313" key="4">
    <source>
        <dbReference type="WBParaSite" id="nRc.2.0.1.t37040-RA"/>
    </source>
</evidence>
<keyword evidence="2" id="KW-0812">Transmembrane</keyword>
<accession>A0A915KF87</accession>
<reference evidence="4" key="1">
    <citation type="submission" date="2022-11" db="UniProtKB">
        <authorList>
            <consortium name="WormBaseParasite"/>
        </authorList>
    </citation>
    <scope>IDENTIFICATION</scope>
</reference>
<keyword evidence="2" id="KW-1133">Transmembrane helix</keyword>
<protein>
    <submittedName>
        <fullName evidence="4">Uncharacterized protein</fullName>
    </submittedName>
</protein>
<sequence length="94" mass="10235">PWGVVFLRSGRFGVPLVGVVLVSVVWVAGLQSEQSKTLILHFKRGHTTSPSPSMENRPDDCELGKTNLPGNDNFGGSLKKPVKCSFRKTKPTLT</sequence>
<dbReference type="AlphaFoldDB" id="A0A915KF87"/>
<evidence type="ECO:0000313" key="3">
    <source>
        <dbReference type="Proteomes" id="UP000887565"/>
    </source>
</evidence>
<feature type="region of interest" description="Disordered" evidence="1">
    <location>
        <begin position="45"/>
        <end position="76"/>
    </location>
</feature>
<proteinExistence type="predicted"/>
<dbReference type="WBParaSite" id="nRc.2.0.1.t37040-RA">
    <property type="protein sequence ID" value="nRc.2.0.1.t37040-RA"/>
    <property type="gene ID" value="nRc.2.0.1.g37040"/>
</dbReference>
<feature type="transmembrane region" description="Helical" evidence="2">
    <location>
        <begin position="12"/>
        <end position="30"/>
    </location>
</feature>
<keyword evidence="3" id="KW-1185">Reference proteome</keyword>